<gene>
    <name evidence="2" type="ORF">DDB_G0267644</name>
</gene>
<dbReference type="RefSeq" id="XP_647189.1">
    <property type="nucleotide sequence ID" value="XM_642097.1"/>
</dbReference>
<protein>
    <recommendedName>
        <fullName evidence="4">Tim44-like domain-containing protein</fullName>
    </recommendedName>
</protein>
<proteinExistence type="predicted"/>
<feature type="compositionally biased region" description="Basic and acidic residues" evidence="1">
    <location>
        <begin position="59"/>
        <end position="82"/>
    </location>
</feature>
<dbReference type="dictyBase" id="DDB_G0267644"/>
<dbReference type="AlphaFoldDB" id="Q55GJ5"/>
<name>Q55GJ5_DICDI</name>
<dbReference type="SMR" id="Q55GJ5"/>
<dbReference type="KEGG" id="ddi:DDB_G0267644"/>
<dbReference type="Proteomes" id="UP000002195">
    <property type="component" value="Unassembled WGS sequence"/>
</dbReference>
<evidence type="ECO:0000256" key="1">
    <source>
        <dbReference type="SAM" id="MobiDB-lite"/>
    </source>
</evidence>
<evidence type="ECO:0000313" key="2">
    <source>
        <dbReference type="EMBL" id="EAL73275.1"/>
    </source>
</evidence>
<dbReference type="GeneID" id="8615993"/>
<dbReference type="InParanoid" id="Q55GJ5"/>
<reference evidence="2 3" key="1">
    <citation type="journal article" date="2005" name="Nature">
        <title>The genome of the social amoeba Dictyostelium discoideum.</title>
        <authorList>
            <consortium name="The Dictyostelium discoideum Sequencing Consortium"/>
            <person name="Eichinger L."/>
            <person name="Pachebat J.A."/>
            <person name="Glockner G."/>
            <person name="Rajandream M.A."/>
            <person name="Sucgang R."/>
            <person name="Berriman M."/>
            <person name="Song J."/>
            <person name="Olsen R."/>
            <person name="Szafranski K."/>
            <person name="Xu Q."/>
            <person name="Tunggal B."/>
            <person name="Kummerfeld S."/>
            <person name="Madera M."/>
            <person name="Konfortov B.A."/>
            <person name="Rivero F."/>
            <person name="Bankier A.T."/>
            <person name="Lehmann R."/>
            <person name="Hamlin N."/>
            <person name="Davies R."/>
            <person name="Gaudet P."/>
            <person name="Fey P."/>
            <person name="Pilcher K."/>
            <person name="Chen G."/>
            <person name="Saunders D."/>
            <person name="Sodergren E."/>
            <person name="Davis P."/>
            <person name="Kerhornou A."/>
            <person name="Nie X."/>
            <person name="Hall N."/>
            <person name="Anjard C."/>
            <person name="Hemphill L."/>
            <person name="Bason N."/>
            <person name="Farbrother P."/>
            <person name="Desany B."/>
            <person name="Just E."/>
            <person name="Morio T."/>
            <person name="Rost R."/>
            <person name="Churcher C."/>
            <person name="Cooper J."/>
            <person name="Haydock S."/>
            <person name="van Driessche N."/>
            <person name="Cronin A."/>
            <person name="Goodhead I."/>
            <person name="Muzny D."/>
            <person name="Mourier T."/>
            <person name="Pain A."/>
            <person name="Lu M."/>
            <person name="Harper D."/>
            <person name="Lindsay R."/>
            <person name="Hauser H."/>
            <person name="James K."/>
            <person name="Quiles M."/>
            <person name="Madan Babu M."/>
            <person name="Saito T."/>
            <person name="Buchrieser C."/>
            <person name="Wardroper A."/>
            <person name="Felder M."/>
            <person name="Thangavelu M."/>
            <person name="Johnson D."/>
            <person name="Knights A."/>
            <person name="Loulseged H."/>
            <person name="Mungall K."/>
            <person name="Oliver K."/>
            <person name="Price C."/>
            <person name="Quail M.A."/>
            <person name="Urushihara H."/>
            <person name="Hernandez J."/>
            <person name="Rabbinowitsch E."/>
            <person name="Steffen D."/>
            <person name="Sanders M."/>
            <person name="Ma J."/>
            <person name="Kohara Y."/>
            <person name="Sharp S."/>
            <person name="Simmonds M."/>
            <person name="Spiegler S."/>
            <person name="Tivey A."/>
            <person name="Sugano S."/>
            <person name="White B."/>
            <person name="Walker D."/>
            <person name="Woodward J."/>
            <person name="Winckler T."/>
            <person name="Tanaka Y."/>
            <person name="Shaulsky G."/>
            <person name="Schleicher M."/>
            <person name="Weinstock G."/>
            <person name="Rosenthal A."/>
            <person name="Cox E.C."/>
            <person name="Chisholm R.L."/>
            <person name="Gibbs R."/>
            <person name="Loomis W.F."/>
            <person name="Platzer M."/>
            <person name="Kay R.R."/>
            <person name="Williams J."/>
            <person name="Dear P.H."/>
            <person name="Noegel A.A."/>
            <person name="Barrell B."/>
            <person name="Kuspa A."/>
        </authorList>
    </citation>
    <scope>NUCLEOTIDE SEQUENCE [LARGE SCALE GENOMIC DNA]</scope>
    <source>
        <strain evidence="2 3">AX4</strain>
    </source>
</reference>
<comment type="caution">
    <text evidence="2">The sequence shown here is derived from an EMBL/GenBank/DDBJ whole genome shotgun (WGS) entry which is preliminary data.</text>
</comment>
<dbReference type="FunCoup" id="Q55GJ5">
    <property type="interactions" value="877"/>
</dbReference>
<dbReference type="eggNOG" id="ENOG502RI1Z">
    <property type="taxonomic scope" value="Eukaryota"/>
</dbReference>
<evidence type="ECO:0008006" key="4">
    <source>
        <dbReference type="Google" id="ProtNLM"/>
    </source>
</evidence>
<feature type="compositionally biased region" description="Acidic residues" evidence="1">
    <location>
        <begin position="83"/>
        <end position="99"/>
    </location>
</feature>
<keyword evidence="3" id="KW-1185">Reference proteome</keyword>
<accession>Q55GJ5</accession>
<feature type="compositionally biased region" description="Low complexity" evidence="1">
    <location>
        <begin position="34"/>
        <end position="45"/>
    </location>
</feature>
<feature type="region of interest" description="Disordered" evidence="1">
    <location>
        <begin position="32"/>
        <end position="122"/>
    </location>
</feature>
<dbReference type="HOGENOM" id="CLU_763818_0_0_1"/>
<sequence>MIPTKLIKNQNKFFILKRLYTTNVLKSTSICLTNNNNNNYNNKSNNIKRFYSSSNEPNKNSKDENELEKNKKENEKKKQAVDEHEEEEDDEDEEDEDDEKPSLDNKYLMPLGTDKNESILEDRNDDNPEYILLEALVKSKQYKGGYGLAANLSLAEYLHRYTPIRDTPVIPPHFFSAPLINELFQYNPFLLILPHPRVSGFAENFQWNAAILSDSKKPLYPTLDKDDFLKSSKNALKTIYRIAKEGKSMELQELSCQPGIVNLLLLRDSFYAIETGNDEFKFNANDIDIDNFDFQPITALTLESDKDFGETIKIEAFYLVTSEKYKLNQKHCPVTIKVNWVSPVDAFDWKIYDISYKTPFDLN</sequence>
<evidence type="ECO:0000313" key="3">
    <source>
        <dbReference type="Proteomes" id="UP000002195"/>
    </source>
</evidence>
<dbReference type="PaxDb" id="44689-DDB0189429"/>
<dbReference type="VEuPathDB" id="AmoebaDB:DDB_G0267644"/>
<dbReference type="EMBL" id="AAFI02000003">
    <property type="protein sequence ID" value="EAL73275.1"/>
    <property type="molecule type" value="Genomic_DNA"/>
</dbReference>
<organism evidence="2 3">
    <name type="scientific">Dictyostelium discoideum</name>
    <name type="common">Social amoeba</name>
    <dbReference type="NCBI Taxonomy" id="44689"/>
    <lineage>
        <taxon>Eukaryota</taxon>
        <taxon>Amoebozoa</taxon>
        <taxon>Evosea</taxon>
        <taxon>Eumycetozoa</taxon>
        <taxon>Dictyostelia</taxon>
        <taxon>Dictyosteliales</taxon>
        <taxon>Dictyosteliaceae</taxon>
        <taxon>Dictyostelium</taxon>
    </lineage>
</organism>
<dbReference type="OMA" id="AITNNIR"/>